<keyword evidence="1" id="KW-0472">Membrane</keyword>
<dbReference type="InterPro" id="IPR037473">
    <property type="entry name" value="Lcp-like"/>
</dbReference>
<dbReference type="OrthoDB" id="6361347at2759"/>
<sequence length="479" mass="53834">MDKSQPLSSTAMPDQESGTIARVCGHDFIWTHQHPRIKDVEKMLYTYDELAMEALDRIDAISPPGPKDGRKCPMSQRDLYALLEEHSQSDEVLGKLWNEVNTVPDWVDWEQISRGQRLVYRYHGQMLLGLLFNSLLGGMAAWRVVETLSRTGGFGVQVTRRRLLETSQHFLEVVEDLDSVKPGGKGFVSSVRVRLLHSTVRRRIMELERQKQGYYDTRTWGVPINDLHQVGTIGAYSAALVWMSLPRQGVYLSEEETADYLALWRWVGYIMGTPVDWMATPASAKAMMESVITSEMNPSRNSQVIANNILTAEMGAPPLNAPRPLLAALAYRLNGHEMASALGIDRPNAWYRGRAWVLGLILTFMSSSYPFLPEWWQRSRDRKFIKFGHDMVTNHKMGGLGHSARFEFQYTPALGKTTEMGAFDSAGSWQRAVVATVGIVLGVAVAALVSSLFYPWHEIAVQRMGGMVVPAEQVLGKLF</sequence>
<dbReference type="InterPro" id="IPR018713">
    <property type="entry name" value="MPAB/Lcp_cat_dom"/>
</dbReference>
<name>A0A086TBJ3_HAPC1</name>
<dbReference type="GO" id="GO:0016491">
    <property type="term" value="F:oxidoreductase activity"/>
    <property type="evidence" value="ECO:0007669"/>
    <property type="project" value="InterPro"/>
</dbReference>
<dbReference type="STRING" id="857340.A0A086TBJ3"/>
<accession>A0A086TBJ3</accession>
<keyword evidence="1" id="KW-1133">Transmembrane helix</keyword>
<evidence type="ECO:0000259" key="2">
    <source>
        <dbReference type="Pfam" id="PF09995"/>
    </source>
</evidence>
<protein>
    <recommendedName>
        <fullName evidence="2">ER-bound oxygenase mpaB/mpaB'/Rubber oxygenase catalytic domain-containing protein</fullName>
    </recommendedName>
</protein>
<feature type="domain" description="ER-bound oxygenase mpaB/mpaB'/Rubber oxygenase catalytic" evidence="2">
    <location>
        <begin position="120"/>
        <end position="357"/>
    </location>
</feature>
<evidence type="ECO:0000313" key="4">
    <source>
        <dbReference type="Proteomes" id="UP000029964"/>
    </source>
</evidence>
<dbReference type="EMBL" id="JPKY01000016">
    <property type="protein sequence ID" value="KFH46725.1"/>
    <property type="molecule type" value="Genomic_DNA"/>
</dbReference>
<dbReference type="Pfam" id="PF09995">
    <property type="entry name" value="MPAB_Lcp_cat"/>
    <property type="match status" value="1"/>
</dbReference>
<evidence type="ECO:0000313" key="3">
    <source>
        <dbReference type="EMBL" id="KFH46725.1"/>
    </source>
</evidence>
<dbReference type="HOGENOM" id="CLU_042166_0_0_1"/>
<gene>
    <name evidence="3" type="ORF">ACRE_024800</name>
</gene>
<keyword evidence="1" id="KW-0812">Transmembrane</keyword>
<dbReference type="PANTHER" id="PTHR37539">
    <property type="entry name" value="SECRETED PROTEIN-RELATED"/>
    <property type="match status" value="1"/>
</dbReference>
<comment type="caution">
    <text evidence="3">The sequence shown here is derived from an EMBL/GenBank/DDBJ whole genome shotgun (WGS) entry which is preliminary data.</text>
</comment>
<dbReference type="Proteomes" id="UP000029964">
    <property type="component" value="Unassembled WGS sequence"/>
</dbReference>
<dbReference type="AlphaFoldDB" id="A0A086TBJ3"/>
<keyword evidence="4" id="KW-1185">Reference proteome</keyword>
<organism evidence="3 4">
    <name type="scientific">Hapsidospora chrysogenum (strain ATCC 11550 / CBS 779.69 / DSM 880 / IAM 14645 / JCM 23072 / IMI 49137)</name>
    <name type="common">Acremonium chrysogenum</name>
    <dbReference type="NCBI Taxonomy" id="857340"/>
    <lineage>
        <taxon>Eukaryota</taxon>
        <taxon>Fungi</taxon>
        <taxon>Dikarya</taxon>
        <taxon>Ascomycota</taxon>
        <taxon>Pezizomycotina</taxon>
        <taxon>Sordariomycetes</taxon>
        <taxon>Hypocreomycetidae</taxon>
        <taxon>Hypocreales</taxon>
        <taxon>Bionectriaceae</taxon>
        <taxon>Hapsidospora</taxon>
    </lineage>
</organism>
<feature type="transmembrane region" description="Helical" evidence="1">
    <location>
        <begin position="432"/>
        <end position="454"/>
    </location>
</feature>
<evidence type="ECO:0000256" key="1">
    <source>
        <dbReference type="SAM" id="Phobius"/>
    </source>
</evidence>
<reference evidence="4" key="1">
    <citation type="journal article" date="2014" name="Genome Announc.">
        <title>Genome sequence and annotation of Acremonium chrysogenum, producer of the beta-lactam antibiotic cephalosporin C.</title>
        <authorList>
            <person name="Terfehr D."/>
            <person name="Dahlmann T.A."/>
            <person name="Specht T."/>
            <person name="Zadra I."/>
            <person name="Kuernsteiner H."/>
            <person name="Kueck U."/>
        </authorList>
    </citation>
    <scope>NUCLEOTIDE SEQUENCE [LARGE SCALE GENOMIC DNA]</scope>
    <source>
        <strain evidence="4">ATCC 11550 / CBS 779.69 / DSM 880 / IAM 14645 / JCM 23072 / IMI 49137</strain>
    </source>
</reference>
<dbReference type="PANTHER" id="PTHR37539:SF1">
    <property type="entry name" value="ER-BOUND OXYGENASE MPAB_MPAB'_RUBBER OXYGENASE CATALYTIC DOMAIN-CONTAINING PROTEIN"/>
    <property type="match status" value="1"/>
</dbReference>
<proteinExistence type="predicted"/>